<proteinExistence type="predicted"/>
<keyword evidence="3" id="KW-0805">Transcription regulation</keyword>
<dbReference type="InterPro" id="IPR001138">
    <property type="entry name" value="Zn2Cys6_DnaBD"/>
</dbReference>
<dbReference type="Proteomes" id="UP000187455">
    <property type="component" value="Unassembled WGS sequence"/>
</dbReference>
<evidence type="ECO:0000256" key="5">
    <source>
        <dbReference type="ARBA" id="ARBA00023242"/>
    </source>
</evidence>
<reference evidence="8 9" key="1">
    <citation type="journal article" date="2016" name="Mol. Biol. Evol.">
        <title>Genome-Wide Survey of Gut Fungi (Harpellales) Reveals the First Horizontally Transferred Ubiquitin Gene from a Mosquito Host.</title>
        <authorList>
            <person name="Wang Y."/>
            <person name="White M.M."/>
            <person name="Kvist S."/>
            <person name="Moncalvo J.M."/>
        </authorList>
    </citation>
    <scope>NUCLEOTIDE SEQUENCE [LARGE SCALE GENOMIC DNA]</scope>
    <source>
        <strain evidence="8 9">ALG-7-W6</strain>
    </source>
</reference>
<feature type="domain" description="Zn(2)-C6 fungal-type" evidence="7">
    <location>
        <begin position="58"/>
        <end position="88"/>
    </location>
</feature>
<keyword evidence="2" id="KW-0479">Metal-binding</keyword>
<dbReference type="PANTHER" id="PTHR47338:SF29">
    <property type="entry name" value="ZN(2)-C6 FUNGAL-TYPE DOMAIN-CONTAINING PROTEIN"/>
    <property type="match status" value="1"/>
</dbReference>
<dbReference type="GO" id="GO:0000981">
    <property type="term" value="F:DNA-binding transcription factor activity, RNA polymerase II-specific"/>
    <property type="evidence" value="ECO:0007669"/>
    <property type="project" value="InterPro"/>
</dbReference>
<evidence type="ECO:0000256" key="1">
    <source>
        <dbReference type="ARBA" id="ARBA00004123"/>
    </source>
</evidence>
<dbReference type="OrthoDB" id="39175at2759"/>
<dbReference type="SUPFAM" id="SSF57701">
    <property type="entry name" value="Zn2/Cys6 DNA-binding domain"/>
    <property type="match status" value="1"/>
</dbReference>
<dbReference type="PANTHER" id="PTHR47338">
    <property type="entry name" value="ZN(II)2CYS6 TRANSCRIPTION FACTOR (EUROFUNG)-RELATED"/>
    <property type="match status" value="1"/>
</dbReference>
<evidence type="ECO:0000256" key="3">
    <source>
        <dbReference type="ARBA" id="ARBA00023015"/>
    </source>
</evidence>
<keyword evidence="6" id="KW-0812">Transmembrane</keyword>
<evidence type="ECO:0000256" key="6">
    <source>
        <dbReference type="SAM" id="Phobius"/>
    </source>
</evidence>
<sequence length="650" mass="75562">MKIRTHKNRKDTISKELYTIFKENPDVSKIKNGNVKEKESGETLELWKSMVFGNVVCSCLTCRSKKAKCDGVRPKCGTCEKYDRICGYVGPYNLDSAYKDIDSLNSKLLKINNTMRSIKYLEEIKSKFSEIIGNNITESEIVNIQDSDNTEPSISDKNLPVKTKDDLKSFMNEIEEIMINSGLSLVLRMNKLDSCRSRKYHSQEEWMEAEYQRRVWWLVYIGSTSSSFISGVAPWIQNRDIFVDLPSKDHYYSSKDPNCLIPKHILNQASDDESCGIDDTFRFVVKAYIEVGLATIHCNRAKLTKFRDENSFERDFERIDRRLDKFQNLYKARFGDVIWENSWGSYKKKHINHPKHQQIKKAYNSILSSFKKFNTRSSISLYILNSLRANYGIFLKSVMANSKYVNLFPELRISSICSKDIYPWFVTLSSSGSSYHCCAVTSDCPNYKYLFIENWISRETILSREVSSSRKVIEKNVSNFSQNVYPNVDYIQKKKLRAAEVSPQKNPNAFCESHIEKLPDFVLQSFNPHFSSREIQNQGIKLDKKALENSGLYKIDKFDFLSENHNNIGSVQNSFENKSESNEVERPILGNDPKLIPKHHFYEKDRFFRVPYVNRKQTYQPKKESIGSLLTLFPLEIENNLIKPQQNKPK</sequence>
<dbReference type="InterPro" id="IPR050815">
    <property type="entry name" value="TF_fung"/>
</dbReference>
<evidence type="ECO:0000313" key="9">
    <source>
        <dbReference type="Proteomes" id="UP000187455"/>
    </source>
</evidence>
<dbReference type="PROSITE" id="PS50048">
    <property type="entry name" value="ZN2_CY6_FUNGAL_2"/>
    <property type="match status" value="1"/>
</dbReference>
<dbReference type="STRING" id="133383.A0A1R0H758"/>
<keyword evidence="6" id="KW-1133">Transmembrane helix</keyword>
<evidence type="ECO:0000313" key="8">
    <source>
        <dbReference type="EMBL" id="OLY85052.1"/>
    </source>
</evidence>
<dbReference type="CDD" id="cd12148">
    <property type="entry name" value="fungal_TF_MHR"/>
    <property type="match status" value="1"/>
</dbReference>
<dbReference type="PROSITE" id="PS00463">
    <property type="entry name" value="ZN2_CY6_FUNGAL_1"/>
    <property type="match status" value="1"/>
</dbReference>
<name>A0A1R0H758_9FUNG</name>
<dbReference type="EMBL" id="LSSL01000259">
    <property type="protein sequence ID" value="OLY85052.1"/>
    <property type="molecule type" value="Genomic_DNA"/>
</dbReference>
<dbReference type="GO" id="GO:0005634">
    <property type="term" value="C:nucleus"/>
    <property type="evidence" value="ECO:0007669"/>
    <property type="project" value="UniProtKB-SubCell"/>
</dbReference>
<keyword evidence="5" id="KW-0539">Nucleus</keyword>
<evidence type="ECO:0000256" key="4">
    <source>
        <dbReference type="ARBA" id="ARBA00023163"/>
    </source>
</evidence>
<dbReference type="SMART" id="SM00066">
    <property type="entry name" value="GAL4"/>
    <property type="match status" value="1"/>
</dbReference>
<dbReference type="Gene3D" id="4.10.240.10">
    <property type="entry name" value="Zn(2)-C6 fungal-type DNA-binding domain"/>
    <property type="match status" value="1"/>
</dbReference>
<protein>
    <recommendedName>
        <fullName evidence="7">Zn(2)-C6 fungal-type domain-containing protein</fullName>
    </recommendedName>
</protein>
<evidence type="ECO:0000259" key="7">
    <source>
        <dbReference type="PROSITE" id="PS50048"/>
    </source>
</evidence>
<comment type="subcellular location">
    <subcellularLocation>
        <location evidence="1">Nucleus</location>
    </subcellularLocation>
</comment>
<dbReference type="CDD" id="cd00067">
    <property type="entry name" value="GAL4"/>
    <property type="match status" value="1"/>
</dbReference>
<feature type="transmembrane region" description="Helical" evidence="6">
    <location>
        <begin position="215"/>
        <end position="236"/>
    </location>
</feature>
<accession>A0A1R0H758</accession>
<gene>
    <name evidence="8" type="ORF">AYI68_g770</name>
</gene>
<dbReference type="InterPro" id="IPR036864">
    <property type="entry name" value="Zn2-C6_fun-type_DNA-bd_sf"/>
</dbReference>
<dbReference type="AlphaFoldDB" id="A0A1R0H758"/>
<keyword evidence="6" id="KW-0472">Membrane</keyword>
<keyword evidence="4" id="KW-0804">Transcription</keyword>
<evidence type="ECO:0000256" key="2">
    <source>
        <dbReference type="ARBA" id="ARBA00022723"/>
    </source>
</evidence>
<dbReference type="GO" id="GO:0008270">
    <property type="term" value="F:zinc ion binding"/>
    <property type="evidence" value="ECO:0007669"/>
    <property type="project" value="InterPro"/>
</dbReference>
<dbReference type="Pfam" id="PF00172">
    <property type="entry name" value="Zn_clus"/>
    <property type="match status" value="1"/>
</dbReference>
<keyword evidence="9" id="KW-1185">Reference proteome</keyword>
<comment type="caution">
    <text evidence="8">The sequence shown here is derived from an EMBL/GenBank/DDBJ whole genome shotgun (WGS) entry which is preliminary data.</text>
</comment>
<organism evidence="8 9">
    <name type="scientific">Smittium mucronatum</name>
    <dbReference type="NCBI Taxonomy" id="133383"/>
    <lineage>
        <taxon>Eukaryota</taxon>
        <taxon>Fungi</taxon>
        <taxon>Fungi incertae sedis</taxon>
        <taxon>Zoopagomycota</taxon>
        <taxon>Kickxellomycotina</taxon>
        <taxon>Harpellomycetes</taxon>
        <taxon>Harpellales</taxon>
        <taxon>Legeriomycetaceae</taxon>
        <taxon>Smittium</taxon>
    </lineage>
</organism>